<evidence type="ECO:0000313" key="7">
    <source>
        <dbReference type="EMBL" id="MDR7334578.1"/>
    </source>
</evidence>
<feature type="domain" description="Histidine kinase" evidence="6">
    <location>
        <begin position="108"/>
        <end position="195"/>
    </location>
</feature>
<dbReference type="InterPro" id="IPR005467">
    <property type="entry name" value="His_kinase_dom"/>
</dbReference>
<dbReference type="PRINTS" id="PR00344">
    <property type="entry name" value="BCTRLSENSOR"/>
</dbReference>
<reference evidence="7 8" key="1">
    <citation type="submission" date="2023-07" db="EMBL/GenBank/DDBJ databases">
        <title>Sorghum-associated microbial communities from plants grown in Nebraska, USA.</title>
        <authorList>
            <person name="Schachtman D."/>
        </authorList>
    </citation>
    <scope>NUCLEOTIDE SEQUENCE [LARGE SCALE GENOMIC DNA]</scope>
    <source>
        <strain evidence="7 8">BE316</strain>
    </source>
</reference>
<keyword evidence="3" id="KW-0808">Transferase</keyword>
<keyword evidence="8" id="KW-1185">Reference proteome</keyword>
<dbReference type="PANTHER" id="PTHR24421">
    <property type="entry name" value="NITRATE/NITRITE SENSOR PROTEIN NARX-RELATED"/>
    <property type="match status" value="1"/>
</dbReference>
<evidence type="ECO:0000256" key="1">
    <source>
        <dbReference type="ARBA" id="ARBA00000085"/>
    </source>
</evidence>
<dbReference type="Proteomes" id="UP001180825">
    <property type="component" value="Unassembled WGS sequence"/>
</dbReference>
<evidence type="ECO:0000259" key="6">
    <source>
        <dbReference type="PROSITE" id="PS50109"/>
    </source>
</evidence>
<dbReference type="InterPro" id="IPR050482">
    <property type="entry name" value="Sensor_HK_TwoCompSys"/>
</dbReference>
<name>A0ABU2AF20_9BURK</name>
<dbReference type="InterPro" id="IPR003594">
    <property type="entry name" value="HATPase_dom"/>
</dbReference>
<dbReference type="PROSITE" id="PS50109">
    <property type="entry name" value="HIS_KIN"/>
    <property type="match status" value="1"/>
</dbReference>
<protein>
    <recommendedName>
        <fullName evidence="2">histidine kinase</fullName>
        <ecNumber evidence="2">2.7.13.3</ecNumber>
    </recommendedName>
</protein>
<gene>
    <name evidence="7" type="ORF">J2X21_003734</name>
</gene>
<dbReference type="EMBL" id="JAVDXV010000007">
    <property type="protein sequence ID" value="MDR7334578.1"/>
    <property type="molecule type" value="Genomic_DNA"/>
</dbReference>
<evidence type="ECO:0000256" key="2">
    <source>
        <dbReference type="ARBA" id="ARBA00012438"/>
    </source>
</evidence>
<accession>A0ABU2AF20</accession>
<comment type="caution">
    <text evidence="7">The sequence shown here is derived from an EMBL/GenBank/DDBJ whole genome shotgun (WGS) entry which is preliminary data.</text>
</comment>
<dbReference type="RefSeq" id="WP_310331100.1">
    <property type="nucleotide sequence ID" value="NZ_JAVDXV010000007.1"/>
</dbReference>
<dbReference type="InterPro" id="IPR004358">
    <property type="entry name" value="Sig_transdc_His_kin-like_C"/>
</dbReference>
<sequence length="214" mass="22768">MLVQLRLAYGAWRQESLPIHLRSGSAQDPRVDPGAVFDSLLRELSDTVRRLSFALAPPAWHDDLLAALESVAAELGLRSQLRVQLDTSELQAEGAPTMQAPLRAVVCRVVRELGLNVQKHAGASAVLIHARPLSGRLCVSVEDDGCGLAGDVASPRQSLGLRSARAQLQALGGDLTLHPRPDRGTCATLTLPFEAALADPAPVPRGPLFAKETS</sequence>
<proteinExistence type="predicted"/>
<dbReference type="SMART" id="SM00387">
    <property type="entry name" value="HATPase_c"/>
    <property type="match status" value="1"/>
</dbReference>
<dbReference type="CDD" id="cd16917">
    <property type="entry name" value="HATPase_UhpB-NarQ-NarX-like"/>
    <property type="match status" value="1"/>
</dbReference>
<evidence type="ECO:0000256" key="3">
    <source>
        <dbReference type="ARBA" id="ARBA00022679"/>
    </source>
</evidence>
<organism evidence="7 8">
    <name type="scientific">Roseateles asaccharophilus</name>
    <dbReference type="NCBI Taxonomy" id="582607"/>
    <lineage>
        <taxon>Bacteria</taxon>
        <taxon>Pseudomonadati</taxon>
        <taxon>Pseudomonadota</taxon>
        <taxon>Betaproteobacteria</taxon>
        <taxon>Burkholderiales</taxon>
        <taxon>Sphaerotilaceae</taxon>
        <taxon>Roseateles</taxon>
    </lineage>
</organism>
<evidence type="ECO:0000313" key="8">
    <source>
        <dbReference type="Proteomes" id="UP001180825"/>
    </source>
</evidence>
<dbReference type="EC" id="2.7.13.3" evidence="2"/>
<keyword evidence="4 7" id="KW-0418">Kinase</keyword>
<dbReference type="InterPro" id="IPR036890">
    <property type="entry name" value="HATPase_C_sf"/>
</dbReference>
<dbReference type="SUPFAM" id="SSF55874">
    <property type="entry name" value="ATPase domain of HSP90 chaperone/DNA topoisomerase II/histidine kinase"/>
    <property type="match status" value="1"/>
</dbReference>
<dbReference type="Gene3D" id="3.30.565.10">
    <property type="entry name" value="Histidine kinase-like ATPase, C-terminal domain"/>
    <property type="match status" value="1"/>
</dbReference>
<dbReference type="GO" id="GO:0016301">
    <property type="term" value="F:kinase activity"/>
    <property type="evidence" value="ECO:0007669"/>
    <property type="project" value="UniProtKB-KW"/>
</dbReference>
<dbReference type="Pfam" id="PF02518">
    <property type="entry name" value="HATPase_c"/>
    <property type="match status" value="1"/>
</dbReference>
<dbReference type="PANTHER" id="PTHR24421:SF58">
    <property type="entry name" value="SIGNAL TRANSDUCTION HISTIDINE-PROTEIN KINASE_PHOSPHATASE UHPB"/>
    <property type="match status" value="1"/>
</dbReference>
<keyword evidence="5" id="KW-0902">Two-component regulatory system</keyword>
<comment type="catalytic activity">
    <reaction evidence="1">
        <text>ATP + protein L-histidine = ADP + protein N-phospho-L-histidine.</text>
        <dbReference type="EC" id="2.7.13.3"/>
    </reaction>
</comment>
<evidence type="ECO:0000256" key="5">
    <source>
        <dbReference type="ARBA" id="ARBA00023012"/>
    </source>
</evidence>
<evidence type="ECO:0000256" key="4">
    <source>
        <dbReference type="ARBA" id="ARBA00022777"/>
    </source>
</evidence>